<keyword evidence="2" id="KW-1185">Reference proteome</keyword>
<reference evidence="1 2" key="1">
    <citation type="submission" date="2021-05" db="EMBL/GenBank/DDBJ databases">
        <title>Aequorivita echinoideorum JCM 30378 genome.</title>
        <authorList>
            <person name="Zhang H."/>
            <person name="Li C."/>
        </authorList>
    </citation>
    <scope>NUCLEOTIDE SEQUENCE [LARGE SCALE GENOMIC DNA]</scope>
    <source>
        <strain evidence="1 2">JCM30378</strain>
    </source>
</reference>
<evidence type="ECO:0008006" key="3">
    <source>
        <dbReference type="Google" id="ProtNLM"/>
    </source>
</evidence>
<sequence>MQKTIILLFFAVTTLLSCKNDENNTETATTNLRGEWLRSDASENYGYTLFFNAENKGYSTEYIKNPDGTAISGLREYIWNTEGNILTLTYTAGGSETSPFTINSEGQLIVTGISELPFNKVE</sequence>
<dbReference type="RefSeq" id="WP_214113107.1">
    <property type="nucleotide sequence ID" value="NZ_JAHCTB010000003.1"/>
</dbReference>
<dbReference type="Proteomes" id="UP001297092">
    <property type="component" value="Unassembled WGS sequence"/>
</dbReference>
<proteinExistence type="predicted"/>
<accession>A0ABS5S4T8</accession>
<evidence type="ECO:0000313" key="2">
    <source>
        <dbReference type="Proteomes" id="UP001297092"/>
    </source>
</evidence>
<evidence type="ECO:0000313" key="1">
    <source>
        <dbReference type="EMBL" id="MBT0608237.1"/>
    </source>
</evidence>
<organism evidence="1 2">
    <name type="scientific">Aequorivita echinoideorum</name>
    <dbReference type="NCBI Taxonomy" id="1549647"/>
    <lineage>
        <taxon>Bacteria</taxon>
        <taxon>Pseudomonadati</taxon>
        <taxon>Bacteroidota</taxon>
        <taxon>Flavobacteriia</taxon>
        <taxon>Flavobacteriales</taxon>
        <taxon>Flavobacteriaceae</taxon>
        <taxon>Aequorivita</taxon>
    </lineage>
</organism>
<dbReference type="EMBL" id="JAHCTB010000003">
    <property type="protein sequence ID" value="MBT0608237.1"/>
    <property type="molecule type" value="Genomic_DNA"/>
</dbReference>
<protein>
    <recommendedName>
        <fullName evidence="3">Lipocalin-like domain-containing protein</fullName>
    </recommendedName>
</protein>
<gene>
    <name evidence="1" type="ORF">KIV10_08595</name>
</gene>
<name>A0ABS5S4T8_9FLAO</name>
<dbReference type="PROSITE" id="PS51257">
    <property type="entry name" value="PROKAR_LIPOPROTEIN"/>
    <property type="match status" value="1"/>
</dbReference>
<comment type="caution">
    <text evidence="1">The sequence shown here is derived from an EMBL/GenBank/DDBJ whole genome shotgun (WGS) entry which is preliminary data.</text>
</comment>